<reference evidence="3 4" key="1">
    <citation type="journal article" date="2013" name="J. Microbiol.">
        <title>Mucilaginibacter ginsenosidivorax sp. nov., with ginsenoside converting activity isolated from sediment.</title>
        <authorList>
            <person name="Kim J.K."/>
            <person name="Choi T.E."/>
            <person name="Liu Q.M."/>
            <person name="Park H.Y."/>
            <person name="Yi T.H."/>
            <person name="Yoon M.H."/>
            <person name="Kim S.C."/>
            <person name="Im W.T."/>
        </authorList>
    </citation>
    <scope>NUCLEOTIDE SEQUENCE [LARGE SCALE GENOMIC DNA]</scope>
    <source>
        <strain evidence="3 4">KHI28</strain>
    </source>
</reference>
<name>A0A5B8VTA3_9SPHI</name>
<dbReference type="Gene3D" id="3.40.30.10">
    <property type="entry name" value="Glutaredoxin"/>
    <property type="match status" value="1"/>
</dbReference>
<dbReference type="GO" id="GO:0016491">
    <property type="term" value="F:oxidoreductase activity"/>
    <property type="evidence" value="ECO:0007669"/>
    <property type="project" value="InterPro"/>
</dbReference>
<evidence type="ECO:0000256" key="1">
    <source>
        <dbReference type="SAM" id="SignalP"/>
    </source>
</evidence>
<dbReference type="EMBL" id="CP042437">
    <property type="protein sequence ID" value="QEC74670.1"/>
    <property type="molecule type" value="Genomic_DNA"/>
</dbReference>
<keyword evidence="4" id="KW-1185">Reference proteome</keyword>
<protein>
    <submittedName>
        <fullName evidence="3">TlpA family protein disulfide reductase</fullName>
    </submittedName>
</protein>
<dbReference type="AlphaFoldDB" id="A0A5B8VTA3"/>
<dbReference type="InterPro" id="IPR036249">
    <property type="entry name" value="Thioredoxin-like_sf"/>
</dbReference>
<dbReference type="CDD" id="cd02966">
    <property type="entry name" value="TlpA_like_family"/>
    <property type="match status" value="1"/>
</dbReference>
<dbReference type="InterPro" id="IPR013766">
    <property type="entry name" value="Thioredoxin_domain"/>
</dbReference>
<dbReference type="SUPFAM" id="SSF52833">
    <property type="entry name" value="Thioredoxin-like"/>
    <property type="match status" value="1"/>
</dbReference>
<dbReference type="Proteomes" id="UP000321362">
    <property type="component" value="Chromosome"/>
</dbReference>
<evidence type="ECO:0000313" key="3">
    <source>
        <dbReference type="EMBL" id="QEC74670.1"/>
    </source>
</evidence>
<proteinExistence type="predicted"/>
<evidence type="ECO:0000313" key="4">
    <source>
        <dbReference type="Proteomes" id="UP000321362"/>
    </source>
</evidence>
<sequence>MFTMKRFLGFLAMLCFFLATHAQENTGKRNTILKPLKVGDQVPDLLLASILNNDDHVVHIHDFKGQLLIIDFWATSCGGCIEALRRMDSLARLFNGRLQILPVTAEKSARIKIFQTKNGYLKGWKFRTVTDDTALHALFPHRLLPHEVWIDGGGKVLGFTEATDVNAITIKQVLAGGGLGPKSKKDVLDYNRHKPLLVAGNGGSDTLYRYRSVITGMLPGLPSAMGFSYDSVKHLTVVRATNVSIKRLYALAYKGLTNLAEDQMDLGNRTGLYCYELDLPGTSPGLVRKSIREDLDRFFGVRSEFSGKAFRLLPPSDGNEEGPLTL</sequence>
<dbReference type="InterPro" id="IPR050553">
    <property type="entry name" value="Thioredoxin_ResA/DsbE_sf"/>
</dbReference>
<dbReference type="InterPro" id="IPR000866">
    <property type="entry name" value="AhpC/TSA"/>
</dbReference>
<dbReference type="GO" id="GO:0016209">
    <property type="term" value="F:antioxidant activity"/>
    <property type="evidence" value="ECO:0007669"/>
    <property type="project" value="InterPro"/>
</dbReference>
<dbReference type="PROSITE" id="PS51352">
    <property type="entry name" value="THIOREDOXIN_2"/>
    <property type="match status" value="1"/>
</dbReference>
<organism evidence="3 4">
    <name type="scientific">Mucilaginibacter ginsenosidivorax</name>
    <dbReference type="NCBI Taxonomy" id="862126"/>
    <lineage>
        <taxon>Bacteria</taxon>
        <taxon>Pseudomonadati</taxon>
        <taxon>Bacteroidota</taxon>
        <taxon>Sphingobacteriia</taxon>
        <taxon>Sphingobacteriales</taxon>
        <taxon>Sphingobacteriaceae</taxon>
        <taxon>Mucilaginibacter</taxon>
    </lineage>
</organism>
<dbReference type="KEGG" id="mgk:FSB76_01425"/>
<dbReference type="PANTHER" id="PTHR42852">
    <property type="entry name" value="THIOL:DISULFIDE INTERCHANGE PROTEIN DSBE"/>
    <property type="match status" value="1"/>
</dbReference>
<dbReference type="PANTHER" id="PTHR42852:SF13">
    <property type="entry name" value="PROTEIN DIPZ"/>
    <property type="match status" value="1"/>
</dbReference>
<feature type="chain" id="PRO_5022720038" evidence="1">
    <location>
        <begin position="23"/>
        <end position="326"/>
    </location>
</feature>
<dbReference type="Pfam" id="PF00578">
    <property type="entry name" value="AhpC-TSA"/>
    <property type="match status" value="1"/>
</dbReference>
<gene>
    <name evidence="3" type="ORF">FSB76_01425</name>
</gene>
<evidence type="ECO:0000259" key="2">
    <source>
        <dbReference type="PROSITE" id="PS51352"/>
    </source>
</evidence>
<accession>A0A5B8VTA3</accession>
<keyword evidence="1" id="KW-0732">Signal</keyword>
<feature type="domain" description="Thioredoxin" evidence="2">
    <location>
        <begin position="36"/>
        <end position="179"/>
    </location>
</feature>
<feature type="signal peptide" evidence="1">
    <location>
        <begin position="1"/>
        <end position="22"/>
    </location>
</feature>